<dbReference type="GO" id="GO:0030198">
    <property type="term" value="P:extracellular matrix organization"/>
    <property type="evidence" value="ECO:0007669"/>
    <property type="project" value="TreeGrafter"/>
</dbReference>
<dbReference type="InterPro" id="IPR050149">
    <property type="entry name" value="Collagen_superfamily"/>
</dbReference>
<dbReference type="PANTHER" id="PTHR24023:SF1095">
    <property type="entry name" value="EGF-LIKE DOMAIN-CONTAINING PROTEIN"/>
    <property type="match status" value="1"/>
</dbReference>
<feature type="region of interest" description="Disordered" evidence="1">
    <location>
        <begin position="46"/>
        <end position="88"/>
    </location>
</feature>
<accession>A0A0F9R8S1</accession>
<dbReference type="AlphaFoldDB" id="A0A0F9R8S1"/>
<gene>
    <name evidence="2" type="ORF">LCGC14_0624640</name>
</gene>
<feature type="region of interest" description="Disordered" evidence="1">
    <location>
        <begin position="1"/>
        <end position="33"/>
    </location>
</feature>
<comment type="caution">
    <text evidence="2">The sequence shown here is derived from an EMBL/GenBank/DDBJ whole genome shotgun (WGS) entry which is preliminary data.</text>
</comment>
<feature type="compositionally biased region" description="Low complexity" evidence="1">
    <location>
        <begin position="78"/>
        <end position="88"/>
    </location>
</feature>
<proteinExistence type="predicted"/>
<evidence type="ECO:0000256" key="1">
    <source>
        <dbReference type="SAM" id="MobiDB-lite"/>
    </source>
</evidence>
<reference evidence="2" key="1">
    <citation type="journal article" date="2015" name="Nature">
        <title>Complex archaea that bridge the gap between prokaryotes and eukaryotes.</title>
        <authorList>
            <person name="Spang A."/>
            <person name="Saw J.H."/>
            <person name="Jorgensen S.L."/>
            <person name="Zaremba-Niedzwiedzka K."/>
            <person name="Martijn J."/>
            <person name="Lind A.E."/>
            <person name="van Eijk R."/>
            <person name="Schleper C."/>
            <person name="Guy L."/>
            <person name="Ettema T.J."/>
        </authorList>
    </citation>
    <scope>NUCLEOTIDE SEQUENCE</scope>
</reference>
<feature type="compositionally biased region" description="Low complexity" evidence="1">
    <location>
        <begin position="169"/>
        <end position="188"/>
    </location>
</feature>
<dbReference type="GO" id="GO:0031012">
    <property type="term" value="C:extracellular matrix"/>
    <property type="evidence" value="ECO:0007669"/>
    <property type="project" value="TreeGrafter"/>
</dbReference>
<feature type="region of interest" description="Disordered" evidence="1">
    <location>
        <begin position="155"/>
        <end position="196"/>
    </location>
</feature>
<sequence>MADFTGATGETGATGSTGLTGAGVQGASGAGQTGATGATGVGVTGAPGASITGPTGTAGPQGNAGVQGSAGDTGSAGSQGVPGPIGVQGVSITGSTGITGVAGPQGIGLTGKTGNTGSTGPQGDVGLIGSTGIQGIVGLTGSIGSTGVGLAGTTGATDGSTGGTGNTGFAGLTGTTGPTGTQGSPGNQGIQGETGHPGPVGVIGPQGIQGTAGIGIGLPGETGDTGNTGNTGPIGPTGAVTVHSGLTGRDQDDHELYFLADGSRFIDNNADAELNVVMDSGLASAQQTNLVFSDRGILAWTMTKNVAGNLAWTSNSTGNIVMFLHKDATASSILVAASGNVGIGTGAPSSKLHVAGSARIQGNELRVDNDADADTTVTIDSGQAVAQNSHFVLADRGNEQWLLAKPPDNTFFIQHVPDGTPHLTFRPGHVMDLNTATRFEKNNADPMDIHAHAARHDVGDADPIDWASNLNTVNPDLFRQARNMFPNTIQGGGNSVSASTNNNLTSSFETLHSIVLDFSSRSNPSQVLIIGQGNYIADGDSTVTIEQAMQLDSGGGFSTFGIPSNNSTRRGGDEHFSCWSFWWLTCPASVCTIRLRAREQNQDANWSRAMIIYTDIGESLAIS</sequence>
<dbReference type="EMBL" id="LAZR01001072">
    <property type="protein sequence ID" value="KKN51234.1"/>
    <property type="molecule type" value="Genomic_DNA"/>
</dbReference>
<dbReference type="GO" id="GO:0030020">
    <property type="term" value="F:extracellular matrix structural constituent conferring tensile strength"/>
    <property type="evidence" value="ECO:0007669"/>
    <property type="project" value="TreeGrafter"/>
</dbReference>
<name>A0A0F9R8S1_9ZZZZ</name>
<feature type="compositionally biased region" description="Low complexity" evidence="1">
    <location>
        <begin position="1"/>
        <end position="17"/>
    </location>
</feature>
<protein>
    <submittedName>
        <fullName evidence="2">Uncharacterized protein</fullName>
    </submittedName>
</protein>
<feature type="compositionally biased region" description="Polar residues" evidence="1">
    <location>
        <begin position="52"/>
        <end position="76"/>
    </location>
</feature>
<dbReference type="PANTHER" id="PTHR24023">
    <property type="entry name" value="COLLAGEN ALPHA"/>
    <property type="match status" value="1"/>
</dbReference>
<feature type="compositionally biased region" description="Gly residues" evidence="1">
    <location>
        <begin position="18"/>
        <end position="33"/>
    </location>
</feature>
<organism evidence="2">
    <name type="scientific">marine sediment metagenome</name>
    <dbReference type="NCBI Taxonomy" id="412755"/>
    <lineage>
        <taxon>unclassified sequences</taxon>
        <taxon>metagenomes</taxon>
        <taxon>ecological metagenomes</taxon>
    </lineage>
</organism>
<dbReference type="GO" id="GO:0005615">
    <property type="term" value="C:extracellular space"/>
    <property type="evidence" value="ECO:0007669"/>
    <property type="project" value="TreeGrafter"/>
</dbReference>
<evidence type="ECO:0000313" key="2">
    <source>
        <dbReference type="EMBL" id="KKN51234.1"/>
    </source>
</evidence>